<evidence type="ECO:0000259" key="3">
    <source>
        <dbReference type="SMART" id="SM00829"/>
    </source>
</evidence>
<dbReference type="EMBL" id="JAQFWP010000008">
    <property type="protein sequence ID" value="MDA2804079.1"/>
    <property type="molecule type" value="Genomic_DNA"/>
</dbReference>
<dbReference type="Pfam" id="PF13602">
    <property type="entry name" value="ADH_zinc_N_2"/>
    <property type="match status" value="1"/>
</dbReference>
<evidence type="ECO:0000256" key="1">
    <source>
        <dbReference type="ARBA" id="ARBA00022857"/>
    </source>
</evidence>
<dbReference type="SMART" id="SM00829">
    <property type="entry name" value="PKS_ER"/>
    <property type="match status" value="1"/>
</dbReference>
<dbReference type="PANTHER" id="PTHR48106">
    <property type="entry name" value="QUINONE OXIDOREDUCTASE PIG3-RELATED"/>
    <property type="match status" value="1"/>
</dbReference>
<keyword evidence="5" id="KW-1185">Reference proteome</keyword>
<gene>
    <name evidence="4" type="ORF">O4U47_06115</name>
</gene>
<evidence type="ECO:0000313" key="4">
    <source>
        <dbReference type="EMBL" id="MDA2804079.1"/>
    </source>
</evidence>
<dbReference type="RefSeq" id="WP_270676582.1">
    <property type="nucleotide sequence ID" value="NZ_JAQFWP010000008.1"/>
</dbReference>
<dbReference type="Pfam" id="PF08240">
    <property type="entry name" value="ADH_N"/>
    <property type="match status" value="1"/>
</dbReference>
<dbReference type="SUPFAM" id="SSF50129">
    <property type="entry name" value="GroES-like"/>
    <property type="match status" value="1"/>
</dbReference>
<dbReference type="Proteomes" id="UP001165685">
    <property type="component" value="Unassembled WGS sequence"/>
</dbReference>
<sequence>MRAVVIERFGSPDGVAVVDLPDPAPGPGQVVVDVEAVGLGGVDALILGGGLSAAYGFAEGHVPGGEVAGTVAAVGEGGDASLVGRRVWAPTGTGGGCAERVSAPAEEAVPLPPGLSGAGAVTLGGPGAVARFGLARAGLAPGASVLVRGASGSIGIAAVQLAVRAGAEAVAVTASSPERGDRLRGLGATHVLDRAGGGAGPQGFDAVLDVAAGPDLPGFLGRLNPNGILVAVGIMAGMPPADFGAVLLEGFRRSLTFATLSTDTVPVAERNRVRAAQFADAARGGLRTVVHEVMALDRAASAFRRMADGEVFGRIVLEP</sequence>
<name>A0ABT4TIH5_9ACTN</name>
<protein>
    <submittedName>
        <fullName evidence="4">Zinc-binding dehydrogenase</fullName>
    </submittedName>
</protein>
<reference evidence="4" key="1">
    <citation type="submission" date="2023-01" db="EMBL/GenBank/DDBJ databases">
        <title>Draft genome sequence of Nocardiopsis sp. LSu2-4 isolated from halophytes.</title>
        <authorList>
            <person name="Duangmal K."/>
            <person name="Chantavorakit T."/>
        </authorList>
    </citation>
    <scope>NUCLEOTIDE SEQUENCE</scope>
    <source>
        <strain evidence="4">LSu2-4</strain>
    </source>
</reference>
<keyword evidence="1" id="KW-0521">NADP</keyword>
<dbReference type="InterPro" id="IPR020843">
    <property type="entry name" value="ER"/>
</dbReference>
<evidence type="ECO:0000256" key="2">
    <source>
        <dbReference type="ARBA" id="ARBA00023002"/>
    </source>
</evidence>
<evidence type="ECO:0000313" key="5">
    <source>
        <dbReference type="Proteomes" id="UP001165685"/>
    </source>
</evidence>
<organism evidence="4 5">
    <name type="scientific">Nocardiopsis suaedae</name>
    <dbReference type="NCBI Taxonomy" id="3018444"/>
    <lineage>
        <taxon>Bacteria</taxon>
        <taxon>Bacillati</taxon>
        <taxon>Actinomycetota</taxon>
        <taxon>Actinomycetes</taxon>
        <taxon>Streptosporangiales</taxon>
        <taxon>Nocardiopsidaceae</taxon>
        <taxon>Nocardiopsis</taxon>
    </lineage>
</organism>
<dbReference type="InterPro" id="IPR011032">
    <property type="entry name" value="GroES-like_sf"/>
</dbReference>
<proteinExistence type="predicted"/>
<comment type="caution">
    <text evidence="4">The sequence shown here is derived from an EMBL/GenBank/DDBJ whole genome shotgun (WGS) entry which is preliminary data.</text>
</comment>
<dbReference type="Gene3D" id="3.40.50.720">
    <property type="entry name" value="NAD(P)-binding Rossmann-like Domain"/>
    <property type="match status" value="1"/>
</dbReference>
<keyword evidence="2" id="KW-0560">Oxidoreductase</keyword>
<dbReference type="InterPro" id="IPR013154">
    <property type="entry name" value="ADH-like_N"/>
</dbReference>
<dbReference type="InterPro" id="IPR036291">
    <property type="entry name" value="NAD(P)-bd_dom_sf"/>
</dbReference>
<feature type="domain" description="Enoyl reductase (ER)" evidence="3">
    <location>
        <begin position="10"/>
        <end position="317"/>
    </location>
</feature>
<accession>A0ABT4TIH5</accession>
<dbReference type="SUPFAM" id="SSF51735">
    <property type="entry name" value="NAD(P)-binding Rossmann-fold domains"/>
    <property type="match status" value="1"/>
</dbReference>
<dbReference type="PANTHER" id="PTHR48106:SF18">
    <property type="entry name" value="QUINONE OXIDOREDUCTASE PIG3"/>
    <property type="match status" value="1"/>
</dbReference>
<dbReference type="Gene3D" id="3.90.180.10">
    <property type="entry name" value="Medium-chain alcohol dehydrogenases, catalytic domain"/>
    <property type="match status" value="1"/>
</dbReference>